<dbReference type="GO" id="GO:0006637">
    <property type="term" value="P:acyl-CoA metabolic process"/>
    <property type="evidence" value="ECO:0007669"/>
    <property type="project" value="TreeGrafter"/>
</dbReference>
<dbReference type="InterPro" id="IPR033120">
    <property type="entry name" value="HOTDOG_ACOT"/>
</dbReference>
<dbReference type="AlphaFoldDB" id="A0A5N4ALA0"/>
<keyword evidence="7" id="KW-1185">Reference proteome</keyword>
<evidence type="ECO:0000313" key="6">
    <source>
        <dbReference type="EMBL" id="KAB0798135.1"/>
    </source>
</evidence>
<keyword evidence="2" id="KW-0677">Repeat</keyword>
<dbReference type="GO" id="GO:0047617">
    <property type="term" value="F:fatty acyl-CoA hydrolase activity"/>
    <property type="evidence" value="ECO:0007669"/>
    <property type="project" value="TreeGrafter"/>
</dbReference>
<dbReference type="GO" id="GO:0005739">
    <property type="term" value="C:mitochondrion"/>
    <property type="evidence" value="ECO:0007669"/>
    <property type="project" value="TreeGrafter"/>
</dbReference>
<keyword evidence="3" id="KW-0378">Hydrolase</keyword>
<accession>A0A5N4ALA0</accession>
<dbReference type="InterPro" id="IPR029069">
    <property type="entry name" value="HotDog_dom_sf"/>
</dbReference>
<comment type="caution">
    <text evidence="6">The sequence shown here is derived from an EMBL/GenBank/DDBJ whole genome shotgun (WGS) entry which is preliminary data.</text>
</comment>
<organism evidence="6 7">
    <name type="scientific">Photinus pyralis</name>
    <name type="common">Common eastern firefly</name>
    <name type="synonym">Lampyris pyralis</name>
    <dbReference type="NCBI Taxonomy" id="7054"/>
    <lineage>
        <taxon>Eukaryota</taxon>
        <taxon>Metazoa</taxon>
        <taxon>Ecdysozoa</taxon>
        <taxon>Arthropoda</taxon>
        <taxon>Hexapoda</taxon>
        <taxon>Insecta</taxon>
        <taxon>Pterygota</taxon>
        <taxon>Neoptera</taxon>
        <taxon>Endopterygota</taxon>
        <taxon>Coleoptera</taxon>
        <taxon>Polyphaga</taxon>
        <taxon>Elateriformia</taxon>
        <taxon>Elateroidea</taxon>
        <taxon>Lampyridae</taxon>
        <taxon>Lampyrinae</taxon>
        <taxon>Photinus</taxon>
    </lineage>
</organism>
<dbReference type="PANTHER" id="PTHR12655">
    <property type="entry name" value="ACYL-COA THIOESTERASE"/>
    <property type="match status" value="1"/>
</dbReference>
<feature type="domain" description="HotDog ACOT-type" evidence="5">
    <location>
        <begin position="299"/>
        <end position="411"/>
    </location>
</feature>
<dbReference type="CDD" id="cd03442">
    <property type="entry name" value="BFIT_BACH"/>
    <property type="match status" value="2"/>
</dbReference>
<dbReference type="PANTHER" id="PTHR12655:SF0">
    <property type="entry name" value="ACYL-COENZYME A THIOESTERASE 9, MITOCHONDRIAL"/>
    <property type="match status" value="1"/>
</dbReference>
<feature type="domain" description="HotDog ACOT-type" evidence="5">
    <location>
        <begin position="97"/>
        <end position="219"/>
    </location>
</feature>
<evidence type="ECO:0000256" key="2">
    <source>
        <dbReference type="ARBA" id="ARBA00022737"/>
    </source>
</evidence>
<reference evidence="6 7" key="1">
    <citation type="journal article" date="2018" name="Elife">
        <title>Firefly genomes illuminate parallel origins of bioluminescence in beetles.</title>
        <authorList>
            <person name="Fallon T.R."/>
            <person name="Lower S.E."/>
            <person name="Chang C.H."/>
            <person name="Bessho-Uehara M."/>
            <person name="Martin G.J."/>
            <person name="Bewick A.J."/>
            <person name="Behringer M."/>
            <person name="Debat H.J."/>
            <person name="Wong I."/>
            <person name="Day J.C."/>
            <person name="Suvorov A."/>
            <person name="Silva C.J."/>
            <person name="Stanger-Hall K.F."/>
            <person name="Hall D.W."/>
            <person name="Schmitz R.J."/>
            <person name="Nelson D.R."/>
            <person name="Lewis S.M."/>
            <person name="Shigenobu S."/>
            <person name="Bybee S.M."/>
            <person name="Larracuente A.M."/>
            <person name="Oba Y."/>
            <person name="Weng J.K."/>
        </authorList>
    </citation>
    <scope>NUCLEOTIDE SEQUENCE [LARGE SCALE GENOMIC DNA]</scope>
    <source>
        <strain evidence="6">1611_PpyrPB1</strain>
        <tissue evidence="6">Whole body</tissue>
    </source>
</reference>
<evidence type="ECO:0000313" key="7">
    <source>
        <dbReference type="Proteomes" id="UP000327044"/>
    </source>
</evidence>
<gene>
    <name evidence="6" type="ORF">PPYR_09128</name>
</gene>
<evidence type="ECO:0000256" key="1">
    <source>
        <dbReference type="ARBA" id="ARBA00010458"/>
    </source>
</evidence>
<proteinExistence type="inferred from homology"/>
<dbReference type="InParanoid" id="A0A5N4ALA0"/>
<keyword evidence="4" id="KW-0809">Transit peptide</keyword>
<evidence type="ECO:0000259" key="5">
    <source>
        <dbReference type="PROSITE" id="PS51770"/>
    </source>
</evidence>
<name>A0A5N4ALA0_PHOPY</name>
<sequence>MSLYFFINNYIRRPKPCNFAMQIIVRSILHKNDRTKAINVGTMDHVATEVETIMGVDNKSYDPHDTGFQSRKKLTQFMAKNQKELPIRTIDDSFVYATIPLSSDPQIRIKYTAIMGTIRIGRLLEDMDMFAVYVCLRHILNPKMPKNEPTPYIVVTVLVDKINLTSVITKHDKDIRIFGHITWVGTSSLEVVVWLEQLDGKQSHLLLSAVFMMAVRESTTMKAAIINAVKATTPEEQKLIDGGKIRKEERIRTLAKQLTKVIPNEKEQEILHELFMRTLNVNEGVFLKQVLPSNCDWMEKYTLSNLIVVHPEHRNLHNNVFGGFIMRAALEVSFGLGYLFTNSRPLFKTISDINFNKPISLNSLIHMHAYLVCTKGKFYQISVHTNTWDTKAAQNFTSNTFHFTYESVSNVKEIFPKTYRESMTYIDGYRQLVAAINSHDRTL</sequence>
<dbReference type="EMBL" id="VVIM01000006">
    <property type="protein sequence ID" value="KAB0798135.1"/>
    <property type="molecule type" value="Genomic_DNA"/>
</dbReference>
<evidence type="ECO:0000256" key="4">
    <source>
        <dbReference type="ARBA" id="ARBA00022946"/>
    </source>
</evidence>
<protein>
    <recommendedName>
        <fullName evidence="5">HotDog ACOT-type domain-containing protein</fullName>
    </recommendedName>
</protein>
<comment type="similarity">
    <text evidence="1">Belongs to the acyl coenzyme A hydrolase family.</text>
</comment>
<dbReference type="Proteomes" id="UP000327044">
    <property type="component" value="Unassembled WGS sequence"/>
</dbReference>
<dbReference type="SUPFAM" id="SSF54637">
    <property type="entry name" value="Thioesterase/thiol ester dehydrase-isomerase"/>
    <property type="match status" value="2"/>
</dbReference>
<evidence type="ECO:0000256" key="3">
    <source>
        <dbReference type="ARBA" id="ARBA00022801"/>
    </source>
</evidence>
<dbReference type="PROSITE" id="PS51770">
    <property type="entry name" value="HOTDOG_ACOT"/>
    <property type="match status" value="2"/>
</dbReference>
<dbReference type="Gene3D" id="3.10.129.10">
    <property type="entry name" value="Hotdog Thioesterase"/>
    <property type="match status" value="2"/>
</dbReference>
<dbReference type="OrthoDB" id="331699at2759"/>